<evidence type="ECO:0000313" key="2">
    <source>
        <dbReference type="EMBL" id="QEI05763.1"/>
    </source>
</evidence>
<reference evidence="2 3" key="1">
    <citation type="submission" date="2019-08" db="EMBL/GenBank/DDBJ databases">
        <title>Amphibian skin-associated Pigmentiphaga: genome sequence and occurrence across geography and hosts.</title>
        <authorList>
            <person name="Bletz M.C."/>
            <person name="Bunk B."/>
            <person name="Sproeer C."/>
            <person name="Biwer P."/>
            <person name="Reiter S."/>
            <person name="Rabemananjara F.C.E."/>
            <person name="Schulz S."/>
            <person name="Overmann J."/>
            <person name="Vences M."/>
        </authorList>
    </citation>
    <scope>NUCLEOTIDE SEQUENCE [LARGE SCALE GENOMIC DNA]</scope>
    <source>
        <strain evidence="2 3">Mada1488</strain>
    </source>
</reference>
<feature type="domain" description="Polymerase/histidinol phosphatase N-terminal" evidence="1">
    <location>
        <begin position="5"/>
        <end position="70"/>
    </location>
</feature>
<dbReference type="InterPro" id="IPR016195">
    <property type="entry name" value="Pol/histidinol_Pase-like"/>
</dbReference>
<proteinExistence type="predicted"/>
<dbReference type="Proteomes" id="UP000325161">
    <property type="component" value="Chromosome"/>
</dbReference>
<dbReference type="InterPro" id="IPR003141">
    <property type="entry name" value="Pol/His_phosphatase_N"/>
</dbReference>
<dbReference type="OrthoDB" id="9804333at2"/>
<dbReference type="Gene3D" id="1.10.150.650">
    <property type="match status" value="1"/>
</dbReference>
<protein>
    <submittedName>
        <fullName evidence="2">PHP domain-containing protein</fullName>
    </submittedName>
</protein>
<dbReference type="InterPro" id="IPR052018">
    <property type="entry name" value="PHP_domain"/>
</dbReference>
<dbReference type="Gene3D" id="3.20.20.140">
    <property type="entry name" value="Metal-dependent hydrolases"/>
    <property type="match status" value="1"/>
</dbReference>
<evidence type="ECO:0000313" key="3">
    <source>
        <dbReference type="Proteomes" id="UP000325161"/>
    </source>
</evidence>
<keyword evidence="3" id="KW-1185">Reference proteome</keyword>
<dbReference type="Pfam" id="PF02811">
    <property type="entry name" value="PHP"/>
    <property type="match status" value="1"/>
</dbReference>
<dbReference type="SMART" id="SM00481">
    <property type="entry name" value="POLIIIAc"/>
    <property type="match status" value="1"/>
</dbReference>
<dbReference type="CDD" id="cd07438">
    <property type="entry name" value="PHP_HisPPase_AMP"/>
    <property type="match status" value="1"/>
</dbReference>
<organism evidence="2 3">
    <name type="scientific">Pigmentiphaga aceris</name>
    <dbReference type="NCBI Taxonomy" id="1940612"/>
    <lineage>
        <taxon>Bacteria</taxon>
        <taxon>Pseudomonadati</taxon>
        <taxon>Pseudomonadota</taxon>
        <taxon>Betaproteobacteria</taxon>
        <taxon>Burkholderiales</taxon>
        <taxon>Alcaligenaceae</taxon>
        <taxon>Pigmentiphaga</taxon>
    </lineage>
</organism>
<gene>
    <name evidence="2" type="ORF">FXN63_07815</name>
</gene>
<sequence>MSAVIDLHCHSTFSDGVLTPQDLLARAHTNGVNVLALTDHDGIGGLPDASAAAREYGIRLINGVEISVTWAGHTIHIVGLNVDPASKVLQDGLAATRAGRDRRGQEIAEQLAKVGIPGAWEGALRYVGNPDLISRSHFARYLVEIGACPSVSKVFENYLTDGKPGYVPMRWASLDDAIAWIRAAGGMAVVAHPGRYALTDTQFWAFFTQFRDQGGEGVEVVTGSHTPDQYAEYADVARRFGLRASRGSDFHSPTESHMDLGGGPPLPSNLIPVWRDWF</sequence>
<dbReference type="PANTHER" id="PTHR42924">
    <property type="entry name" value="EXONUCLEASE"/>
    <property type="match status" value="1"/>
</dbReference>
<dbReference type="InterPro" id="IPR049742">
    <property type="entry name" value="35NBP"/>
</dbReference>
<dbReference type="RefSeq" id="WP_148814146.1">
    <property type="nucleotide sequence ID" value="NZ_CP043046.1"/>
</dbReference>
<dbReference type="KEGG" id="pacr:FXN63_07815"/>
<dbReference type="EMBL" id="CP043046">
    <property type="protein sequence ID" value="QEI05763.1"/>
    <property type="molecule type" value="Genomic_DNA"/>
</dbReference>
<dbReference type="AlphaFoldDB" id="A0A5C0AWK5"/>
<dbReference type="GO" id="GO:0035312">
    <property type="term" value="F:5'-3' DNA exonuclease activity"/>
    <property type="evidence" value="ECO:0007669"/>
    <property type="project" value="TreeGrafter"/>
</dbReference>
<name>A0A5C0AWK5_9BURK</name>
<dbReference type="PANTHER" id="PTHR42924:SF3">
    <property type="entry name" value="POLYMERASE_HISTIDINOL PHOSPHATASE N-TERMINAL DOMAIN-CONTAINING PROTEIN"/>
    <property type="match status" value="1"/>
</dbReference>
<accession>A0A5C0AWK5</accession>
<dbReference type="NCBIfam" id="NF041577">
    <property type="entry name" value="nside_bi_sphtase"/>
    <property type="match status" value="1"/>
</dbReference>
<dbReference type="GO" id="GO:0004534">
    <property type="term" value="F:5'-3' RNA exonuclease activity"/>
    <property type="evidence" value="ECO:0007669"/>
    <property type="project" value="TreeGrafter"/>
</dbReference>
<evidence type="ECO:0000259" key="1">
    <source>
        <dbReference type="SMART" id="SM00481"/>
    </source>
</evidence>
<dbReference type="InterPro" id="IPR004013">
    <property type="entry name" value="PHP_dom"/>
</dbReference>
<dbReference type="SUPFAM" id="SSF89550">
    <property type="entry name" value="PHP domain-like"/>
    <property type="match status" value="1"/>
</dbReference>